<evidence type="ECO:0000259" key="7">
    <source>
        <dbReference type="PROSITE" id="PS50921"/>
    </source>
</evidence>
<accession>G8RVZ4</accession>
<evidence type="ECO:0000313" key="8">
    <source>
        <dbReference type="EMBL" id="AEV76763.1"/>
    </source>
</evidence>
<evidence type="ECO:0000256" key="5">
    <source>
        <dbReference type="ARBA" id="ARBA00022777"/>
    </source>
</evidence>
<organism evidence="8 9">
    <name type="scientific">Mycolicibacterium rhodesiae (strain NBB3)</name>
    <name type="common">Mycobacterium rhodesiae</name>
    <dbReference type="NCBI Taxonomy" id="710685"/>
    <lineage>
        <taxon>Bacteria</taxon>
        <taxon>Bacillati</taxon>
        <taxon>Actinomycetota</taxon>
        <taxon>Actinomycetes</taxon>
        <taxon>Mycobacteriales</taxon>
        <taxon>Mycobacteriaceae</taxon>
        <taxon>Mycolicibacterium</taxon>
    </lineage>
</organism>
<feature type="domain" description="PAS" evidence="6">
    <location>
        <begin position="36"/>
        <end position="81"/>
    </location>
</feature>
<keyword evidence="5" id="KW-0418">Kinase</keyword>
<dbReference type="PATRIC" id="fig|710685.3.peg.6334"/>
<dbReference type="Gene3D" id="3.30.450.20">
    <property type="entry name" value="PAS domain"/>
    <property type="match status" value="1"/>
</dbReference>
<dbReference type="InterPro" id="IPR036388">
    <property type="entry name" value="WH-like_DNA-bd_sf"/>
</dbReference>
<sequence length="225" mass="25535">MHHPGDAPRGERSALVSPDLHVGSFRFWFVGQRWEWSDEVARMHGYEPGEVAPTTELLLSHKHPDDRQHVQDALDHALHSRSSLSSRHRFIDTGGRVHTVIVLADRMLDDDGAVVGTEGYYIDLTDTFDQTHRQALDASLPELLESRAAIEQAKGALMLVYRIDANAAFELLLWRSQHTNTKVRALATQIVAELSGIEYQPEDLRREFDHLLLTAHERIDRGVDH</sequence>
<evidence type="ECO:0000256" key="3">
    <source>
        <dbReference type="ARBA" id="ARBA00022553"/>
    </source>
</evidence>
<dbReference type="SMART" id="SM01012">
    <property type="entry name" value="ANTAR"/>
    <property type="match status" value="1"/>
</dbReference>
<gene>
    <name evidence="8" type="ordered locus">MycrhN_6306</name>
</gene>
<comment type="catalytic activity">
    <reaction evidence="1">
        <text>ATP + protein L-histidine = ADP + protein N-phospho-L-histidine.</text>
        <dbReference type="EC" id="2.7.13.3"/>
    </reaction>
</comment>
<evidence type="ECO:0000259" key="6">
    <source>
        <dbReference type="PROSITE" id="PS50112"/>
    </source>
</evidence>
<dbReference type="OrthoDB" id="3787288at2"/>
<dbReference type="InterPro" id="IPR000014">
    <property type="entry name" value="PAS"/>
</dbReference>
<evidence type="ECO:0000256" key="1">
    <source>
        <dbReference type="ARBA" id="ARBA00000085"/>
    </source>
</evidence>
<dbReference type="GO" id="GO:0004673">
    <property type="term" value="F:protein histidine kinase activity"/>
    <property type="evidence" value="ECO:0007669"/>
    <property type="project" value="UniProtKB-EC"/>
</dbReference>
<evidence type="ECO:0000256" key="2">
    <source>
        <dbReference type="ARBA" id="ARBA00012438"/>
    </source>
</evidence>
<dbReference type="EMBL" id="CP003169">
    <property type="protein sequence ID" value="AEV76763.1"/>
    <property type="molecule type" value="Genomic_DNA"/>
</dbReference>
<dbReference type="eggNOG" id="COG3707">
    <property type="taxonomic scope" value="Bacteria"/>
</dbReference>
<evidence type="ECO:0000313" key="9">
    <source>
        <dbReference type="Proteomes" id="UP000005442"/>
    </source>
</evidence>
<dbReference type="InterPro" id="IPR052162">
    <property type="entry name" value="Sensor_kinase/Photoreceptor"/>
</dbReference>
<evidence type="ECO:0000256" key="4">
    <source>
        <dbReference type="ARBA" id="ARBA00022679"/>
    </source>
</evidence>
<dbReference type="PANTHER" id="PTHR43304">
    <property type="entry name" value="PHYTOCHROME-LIKE PROTEIN CPH1"/>
    <property type="match status" value="1"/>
</dbReference>
<protein>
    <recommendedName>
        <fullName evidence="2">histidine kinase</fullName>
        <ecNumber evidence="2">2.7.13.3</ecNumber>
    </recommendedName>
</protein>
<dbReference type="CDD" id="cd00130">
    <property type="entry name" value="PAS"/>
    <property type="match status" value="1"/>
</dbReference>
<keyword evidence="9" id="KW-1185">Reference proteome</keyword>
<dbReference type="RefSeq" id="WP_014214500.1">
    <property type="nucleotide sequence ID" value="NC_016604.1"/>
</dbReference>
<dbReference type="Gene3D" id="1.10.10.10">
    <property type="entry name" value="Winged helix-like DNA-binding domain superfamily/Winged helix DNA-binding domain"/>
    <property type="match status" value="1"/>
</dbReference>
<dbReference type="EC" id="2.7.13.3" evidence="2"/>
<dbReference type="HOGENOM" id="CLU_079046_2_1_11"/>
<feature type="domain" description="ANTAR" evidence="7">
    <location>
        <begin position="130"/>
        <end position="191"/>
    </location>
</feature>
<dbReference type="PROSITE" id="PS50921">
    <property type="entry name" value="ANTAR"/>
    <property type="match status" value="1"/>
</dbReference>
<dbReference type="InterPro" id="IPR005561">
    <property type="entry name" value="ANTAR"/>
</dbReference>
<keyword evidence="3" id="KW-0597">Phosphoprotein</keyword>
<proteinExistence type="predicted"/>
<dbReference type="STRING" id="710685.MycrhN_6306"/>
<dbReference type="GO" id="GO:0003723">
    <property type="term" value="F:RNA binding"/>
    <property type="evidence" value="ECO:0007669"/>
    <property type="project" value="InterPro"/>
</dbReference>
<dbReference type="Proteomes" id="UP000005442">
    <property type="component" value="Chromosome"/>
</dbReference>
<dbReference type="InterPro" id="IPR035965">
    <property type="entry name" value="PAS-like_dom_sf"/>
</dbReference>
<keyword evidence="4" id="KW-0808">Transferase</keyword>
<dbReference type="Pfam" id="PF03861">
    <property type="entry name" value="ANTAR"/>
    <property type="match status" value="1"/>
</dbReference>
<dbReference type="PROSITE" id="PS50112">
    <property type="entry name" value="PAS"/>
    <property type="match status" value="1"/>
</dbReference>
<dbReference type="Pfam" id="PF08447">
    <property type="entry name" value="PAS_3"/>
    <property type="match status" value="1"/>
</dbReference>
<dbReference type="KEGG" id="mrh:MycrhN_6306"/>
<dbReference type="PANTHER" id="PTHR43304:SF1">
    <property type="entry name" value="PAC DOMAIN-CONTAINING PROTEIN"/>
    <property type="match status" value="1"/>
</dbReference>
<dbReference type="SUPFAM" id="SSF55785">
    <property type="entry name" value="PYP-like sensor domain (PAS domain)"/>
    <property type="match status" value="1"/>
</dbReference>
<name>G8RVZ4_MYCRN</name>
<dbReference type="InterPro" id="IPR013655">
    <property type="entry name" value="PAS_fold_3"/>
</dbReference>
<dbReference type="AlphaFoldDB" id="G8RVZ4"/>
<reference evidence="8 9" key="1">
    <citation type="submission" date="2011-12" db="EMBL/GenBank/DDBJ databases">
        <title>Complete sequence of Mycobacterium rhodesiae NBB3.</title>
        <authorList>
            <consortium name="US DOE Joint Genome Institute"/>
            <person name="Lucas S."/>
            <person name="Han J."/>
            <person name="Lapidus A."/>
            <person name="Cheng J.-F."/>
            <person name="Goodwin L."/>
            <person name="Pitluck S."/>
            <person name="Peters L."/>
            <person name="Mikhailova N."/>
            <person name="Gu W."/>
            <person name="Detter J.C."/>
            <person name="Han C."/>
            <person name="Tapia R."/>
            <person name="Land M."/>
            <person name="Hauser L."/>
            <person name="Kyrpides N."/>
            <person name="Ivanova N."/>
            <person name="Pagani I."/>
            <person name="Mattes T."/>
            <person name="Holmes A."/>
            <person name="Rutledge P."/>
            <person name="Paulsen I."/>
            <person name="Coleman N."/>
            <person name="Woyke T."/>
        </authorList>
    </citation>
    <scope>NUCLEOTIDE SEQUENCE [LARGE SCALE GENOMIC DNA]</scope>
    <source>
        <strain evidence="8 9">NBB3</strain>
    </source>
</reference>